<dbReference type="Gene3D" id="3.40.630.30">
    <property type="match status" value="1"/>
</dbReference>
<dbReference type="EC" id="2.3.1.-" evidence="4"/>
<feature type="domain" description="N-acetyltransferase" evidence="3">
    <location>
        <begin position="3"/>
        <end position="173"/>
    </location>
</feature>
<sequence>MTVQIRPADLDDLDLIRRLRLQRSSWLAARGSDQWSTEASGLSIDYFERAVARSVTAWETWIAEVHGEPAGTITINDRADRELWSGAELTDALVVHYLIVDLRFAGFGVGRRLLAHAAALARAHGRNWVRLDAWTTNTDLHAYYRRAGFRLARVADPDVASPSCALFERHVDDWLLEGPAFGISTDLPLTRLARDPIVLPVSG</sequence>
<evidence type="ECO:0000259" key="3">
    <source>
        <dbReference type="PROSITE" id="PS51186"/>
    </source>
</evidence>
<dbReference type="EMBL" id="JBIRYL010000007">
    <property type="protein sequence ID" value="MFI2232465.1"/>
    <property type="molecule type" value="Genomic_DNA"/>
</dbReference>
<name>A0ABW7W3G9_9NOCA</name>
<keyword evidence="2 4" id="KW-0012">Acyltransferase</keyword>
<gene>
    <name evidence="4" type="ORF">ACH49Z_21685</name>
</gene>
<dbReference type="Pfam" id="PF00583">
    <property type="entry name" value="Acetyltransf_1"/>
    <property type="match status" value="1"/>
</dbReference>
<reference evidence="4 5" key="1">
    <citation type="submission" date="2024-10" db="EMBL/GenBank/DDBJ databases">
        <title>The Natural Products Discovery Center: Release of the First 8490 Sequenced Strains for Exploring Actinobacteria Biosynthetic Diversity.</title>
        <authorList>
            <person name="Kalkreuter E."/>
            <person name="Kautsar S.A."/>
            <person name="Yang D."/>
            <person name="Bader C.D."/>
            <person name="Teijaro C.N."/>
            <person name="Fluegel L."/>
            <person name="Davis C.M."/>
            <person name="Simpson J.R."/>
            <person name="Lauterbach L."/>
            <person name="Steele A.D."/>
            <person name="Gui C."/>
            <person name="Meng S."/>
            <person name="Li G."/>
            <person name="Viehrig K."/>
            <person name="Ye F."/>
            <person name="Su P."/>
            <person name="Kiefer A.F."/>
            <person name="Nichols A."/>
            <person name="Cepeda A.J."/>
            <person name="Yan W."/>
            <person name="Fan B."/>
            <person name="Jiang Y."/>
            <person name="Adhikari A."/>
            <person name="Zheng C.-J."/>
            <person name="Schuster L."/>
            <person name="Cowan T.M."/>
            <person name="Smanski M.J."/>
            <person name="Chevrette M.G."/>
            <person name="De Carvalho L.P.S."/>
            <person name="Shen B."/>
        </authorList>
    </citation>
    <scope>NUCLEOTIDE SEQUENCE [LARGE SCALE GENOMIC DNA]</scope>
    <source>
        <strain evidence="4 5">NPDC019377</strain>
    </source>
</reference>
<protein>
    <submittedName>
        <fullName evidence="4">GNAT family N-acetyltransferase</fullName>
        <ecNumber evidence="4">2.3.1.-</ecNumber>
    </submittedName>
</protein>
<evidence type="ECO:0000256" key="1">
    <source>
        <dbReference type="ARBA" id="ARBA00022679"/>
    </source>
</evidence>
<accession>A0ABW7W3G9</accession>
<keyword evidence="5" id="KW-1185">Reference proteome</keyword>
<proteinExistence type="predicted"/>
<dbReference type="InterPro" id="IPR016181">
    <property type="entry name" value="Acyl_CoA_acyltransferase"/>
</dbReference>
<organism evidence="4 5">
    <name type="scientific">Nocardia testacea</name>
    <dbReference type="NCBI Taxonomy" id="248551"/>
    <lineage>
        <taxon>Bacteria</taxon>
        <taxon>Bacillati</taxon>
        <taxon>Actinomycetota</taxon>
        <taxon>Actinomycetes</taxon>
        <taxon>Mycobacteriales</taxon>
        <taxon>Nocardiaceae</taxon>
        <taxon>Nocardia</taxon>
    </lineage>
</organism>
<comment type="caution">
    <text evidence="4">The sequence shown here is derived from an EMBL/GenBank/DDBJ whole genome shotgun (WGS) entry which is preliminary data.</text>
</comment>
<dbReference type="PROSITE" id="PS51186">
    <property type="entry name" value="GNAT"/>
    <property type="match status" value="1"/>
</dbReference>
<dbReference type="InterPro" id="IPR050832">
    <property type="entry name" value="Bact_Acetyltransf"/>
</dbReference>
<dbReference type="RefSeq" id="WP_357413255.1">
    <property type="nucleotide sequence ID" value="NZ_JBFAAV010000003.1"/>
</dbReference>
<dbReference type="Proteomes" id="UP001611494">
    <property type="component" value="Unassembled WGS sequence"/>
</dbReference>
<evidence type="ECO:0000256" key="2">
    <source>
        <dbReference type="ARBA" id="ARBA00023315"/>
    </source>
</evidence>
<dbReference type="GO" id="GO:0016746">
    <property type="term" value="F:acyltransferase activity"/>
    <property type="evidence" value="ECO:0007669"/>
    <property type="project" value="UniProtKB-KW"/>
</dbReference>
<dbReference type="SUPFAM" id="SSF55729">
    <property type="entry name" value="Acyl-CoA N-acyltransferases (Nat)"/>
    <property type="match status" value="1"/>
</dbReference>
<evidence type="ECO:0000313" key="4">
    <source>
        <dbReference type="EMBL" id="MFI2232465.1"/>
    </source>
</evidence>
<dbReference type="PANTHER" id="PTHR43877">
    <property type="entry name" value="AMINOALKYLPHOSPHONATE N-ACETYLTRANSFERASE-RELATED-RELATED"/>
    <property type="match status" value="1"/>
</dbReference>
<dbReference type="PANTHER" id="PTHR43877:SF2">
    <property type="entry name" value="AMINOALKYLPHOSPHONATE N-ACETYLTRANSFERASE-RELATED"/>
    <property type="match status" value="1"/>
</dbReference>
<keyword evidence="1 4" id="KW-0808">Transferase</keyword>
<dbReference type="InterPro" id="IPR000182">
    <property type="entry name" value="GNAT_dom"/>
</dbReference>
<evidence type="ECO:0000313" key="5">
    <source>
        <dbReference type="Proteomes" id="UP001611494"/>
    </source>
</evidence>